<keyword evidence="3 10" id="KW-0808">Transferase</keyword>
<dbReference type="GeneID" id="78230818"/>
<evidence type="ECO:0000256" key="2">
    <source>
        <dbReference type="ARBA" id="ARBA00022516"/>
    </source>
</evidence>
<comment type="pathway">
    <text evidence="1 10">Lipid metabolism; malonyl-CoA biosynthesis; malonyl-CoA from acetyl-CoA: step 1/1.</text>
</comment>
<dbReference type="STRING" id="100884.GCA_000269565_03020"/>
<dbReference type="Gene3D" id="3.90.226.10">
    <property type="entry name" value="2-enoyl-CoA Hydratase, Chain A, domain 1"/>
    <property type="match status" value="1"/>
</dbReference>
<evidence type="ECO:0000256" key="6">
    <source>
        <dbReference type="ARBA" id="ARBA00022840"/>
    </source>
</evidence>
<reference evidence="12 13" key="1">
    <citation type="submission" date="2010-12" db="EMBL/GenBank/DDBJ databases">
        <title>The Genome Sequence of Coprobacillus sp. strain 29_1.</title>
        <authorList>
            <consortium name="The Broad Institute Genome Sequencing Platform"/>
            <person name="Earl A."/>
            <person name="Ward D."/>
            <person name="Feldgarden M."/>
            <person name="Gevers D."/>
            <person name="Daigneault M."/>
            <person name="Sibley C.D."/>
            <person name="White A."/>
            <person name="Strauss J."/>
            <person name="Allen-Vercoe E."/>
            <person name="Young S.K."/>
            <person name="Zeng Q."/>
            <person name="Gargeya S."/>
            <person name="Fitzgerald M."/>
            <person name="Haas B."/>
            <person name="Abouelleil A."/>
            <person name="Alvarado L."/>
            <person name="Arachchi H.M."/>
            <person name="Berlin A."/>
            <person name="Brown A."/>
            <person name="Chapman S.B."/>
            <person name="Chen Z."/>
            <person name="Dunbar C."/>
            <person name="Freedman E."/>
            <person name="Gearin G."/>
            <person name="Gellesch M."/>
            <person name="Goldberg J."/>
            <person name="Griggs A."/>
            <person name="Gujja S."/>
            <person name="Heilman E."/>
            <person name="Heiman D."/>
            <person name="Howarth C."/>
            <person name="Larson L."/>
            <person name="Lui A."/>
            <person name="MacDonald P.J.P."/>
            <person name="Mehta T."/>
            <person name="Montmayeur A."/>
            <person name="Murphy C."/>
            <person name="Neiman D."/>
            <person name="Pearson M."/>
            <person name="Priest M."/>
            <person name="Roberts A."/>
            <person name="Saif S."/>
            <person name="Shea T."/>
            <person name="Shenoy N."/>
            <person name="Sisk P."/>
            <person name="Stolte C."/>
            <person name="Sykes S."/>
            <person name="White J."/>
            <person name="Yandava C."/>
            <person name="Nusbaum C."/>
            <person name="Birren B."/>
        </authorList>
    </citation>
    <scope>NUCLEOTIDE SEQUENCE [LARGE SCALE GENOMIC DNA]</scope>
    <source>
        <strain evidence="12 13">29_1</strain>
    </source>
</reference>
<protein>
    <recommendedName>
        <fullName evidence="10">Acetyl-coenzyme A carboxylase carboxyl transferase subunit alpha</fullName>
        <shortName evidence="10">ACCase subunit alpha</shortName>
        <shortName evidence="10">Acetyl-CoA carboxylase carboxyltransferase subunit alpha</shortName>
        <ecNumber evidence="10">2.1.3.15</ecNumber>
    </recommendedName>
</protein>
<dbReference type="HOGENOM" id="CLU_015486_0_2_9"/>
<dbReference type="Proteomes" id="UP000003157">
    <property type="component" value="Unassembled WGS sequence"/>
</dbReference>
<evidence type="ECO:0000256" key="10">
    <source>
        <dbReference type="HAMAP-Rule" id="MF_00823"/>
    </source>
</evidence>
<evidence type="ECO:0000313" key="13">
    <source>
        <dbReference type="Proteomes" id="UP000003157"/>
    </source>
</evidence>
<evidence type="ECO:0000256" key="1">
    <source>
        <dbReference type="ARBA" id="ARBA00004956"/>
    </source>
</evidence>
<evidence type="ECO:0000256" key="4">
    <source>
        <dbReference type="ARBA" id="ARBA00022741"/>
    </source>
</evidence>
<evidence type="ECO:0000256" key="3">
    <source>
        <dbReference type="ARBA" id="ARBA00022679"/>
    </source>
</evidence>
<dbReference type="EC" id="2.1.3.15" evidence="10"/>
<comment type="similarity">
    <text evidence="10">Belongs to the AccA family.</text>
</comment>
<feature type="domain" description="CoA carboxyltransferase C-terminal" evidence="11">
    <location>
        <begin position="28"/>
        <end position="282"/>
    </location>
</feature>
<dbReference type="InterPro" id="IPR029045">
    <property type="entry name" value="ClpP/crotonase-like_dom_sf"/>
</dbReference>
<sequence length="306" mass="34855">MSLIDNERKIKELQAHLITLEAGEEYDLLTNEIDELIKATYDNLTAWDRVCLARHPSRPKASDFIEGLFHDFYELHGDRYYGDDQAIIGGIGYFHDMPVTVIAQAKGKTLQENLDRNFGMCNPEGYRKALRLAKQAEKFHRPIITFVDTAGAYPGIEAEERGQAQAIAECLYTFSDIKTPVICVVLSEGGSGGALALSVADRICMLENAVYSVLSPEGFASILWKDETRSQEAAEVMKLTSYDLYHKGIVDYLVKEPTGGMQNDLKLVLHDLDRYLWDEFKRLKTMKEKDMLEKRYEKFRQMGRMS</sequence>
<evidence type="ECO:0000313" key="12">
    <source>
        <dbReference type="EMBL" id="EFW05533.1"/>
    </source>
</evidence>
<keyword evidence="8 10" id="KW-0275">Fatty acid biosynthesis</keyword>
<dbReference type="GO" id="GO:2001295">
    <property type="term" value="P:malonyl-CoA biosynthetic process"/>
    <property type="evidence" value="ECO:0007669"/>
    <property type="project" value="UniProtKB-UniRule"/>
</dbReference>
<dbReference type="GO" id="GO:0006633">
    <property type="term" value="P:fatty acid biosynthetic process"/>
    <property type="evidence" value="ECO:0007669"/>
    <property type="project" value="UniProtKB-KW"/>
</dbReference>
<comment type="subcellular location">
    <subcellularLocation>
        <location evidence="10">Cytoplasm</location>
    </subcellularLocation>
</comment>
<comment type="caution">
    <text evidence="12">The sequence shown here is derived from an EMBL/GenBank/DDBJ whole genome shotgun (WGS) entry which is preliminary data.</text>
</comment>
<dbReference type="AlphaFoldDB" id="E7G8U0"/>
<organism evidence="12 13">
    <name type="scientific">Coprobacillus cateniformis</name>
    <dbReference type="NCBI Taxonomy" id="100884"/>
    <lineage>
        <taxon>Bacteria</taxon>
        <taxon>Bacillati</taxon>
        <taxon>Bacillota</taxon>
        <taxon>Erysipelotrichia</taxon>
        <taxon>Erysipelotrichales</taxon>
        <taxon>Coprobacillaceae</taxon>
        <taxon>Coprobacillus</taxon>
    </lineage>
</organism>
<dbReference type="InterPro" id="IPR001095">
    <property type="entry name" value="Acetyl_CoA_COase_a_su"/>
</dbReference>
<gene>
    <name evidence="10" type="primary">accA</name>
    <name evidence="12" type="ORF">HMPREF9488_01178</name>
</gene>
<dbReference type="OrthoDB" id="9808023at2"/>
<keyword evidence="6 10" id="KW-0067">ATP-binding</keyword>
<comment type="catalytic activity">
    <reaction evidence="9 10">
        <text>N(6)-carboxybiotinyl-L-lysyl-[protein] + acetyl-CoA = N(6)-biotinyl-L-lysyl-[protein] + malonyl-CoA</text>
        <dbReference type="Rhea" id="RHEA:54728"/>
        <dbReference type="Rhea" id="RHEA-COMP:10505"/>
        <dbReference type="Rhea" id="RHEA-COMP:10506"/>
        <dbReference type="ChEBI" id="CHEBI:57288"/>
        <dbReference type="ChEBI" id="CHEBI:57384"/>
        <dbReference type="ChEBI" id="CHEBI:83144"/>
        <dbReference type="ChEBI" id="CHEBI:83145"/>
        <dbReference type="EC" id="2.1.3.15"/>
    </reaction>
</comment>
<dbReference type="UniPathway" id="UPA00655">
    <property type="reaction ID" value="UER00711"/>
</dbReference>
<evidence type="ECO:0000256" key="7">
    <source>
        <dbReference type="ARBA" id="ARBA00023098"/>
    </source>
</evidence>
<evidence type="ECO:0000256" key="9">
    <source>
        <dbReference type="ARBA" id="ARBA00049152"/>
    </source>
</evidence>
<proteinExistence type="inferred from homology"/>
<comment type="function">
    <text evidence="10">Component of the acetyl coenzyme A carboxylase (ACC) complex. First, biotin carboxylase catalyzes the carboxylation of biotin on its carrier protein (BCCP) and then the CO(2) group is transferred by the carboxyltransferase to acetyl-CoA to form malonyl-CoA.</text>
</comment>
<dbReference type="GO" id="GO:0016743">
    <property type="term" value="F:carboxyl- or carbamoyltransferase activity"/>
    <property type="evidence" value="ECO:0007669"/>
    <property type="project" value="UniProtKB-UniRule"/>
</dbReference>
<dbReference type="HAMAP" id="MF_00823">
    <property type="entry name" value="AcetylCoA_CT_alpha"/>
    <property type="match status" value="1"/>
</dbReference>
<keyword evidence="7 10" id="KW-0443">Lipid metabolism</keyword>
<dbReference type="GO" id="GO:0003989">
    <property type="term" value="F:acetyl-CoA carboxylase activity"/>
    <property type="evidence" value="ECO:0007669"/>
    <property type="project" value="InterPro"/>
</dbReference>
<keyword evidence="5 10" id="KW-0276">Fatty acid metabolism</keyword>
<evidence type="ECO:0000256" key="8">
    <source>
        <dbReference type="ARBA" id="ARBA00023160"/>
    </source>
</evidence>
<dbReference type="GO" id="GO:0009317">
    <property type="term" value="C:acetyl-CoA carboxylase complex"/>
    <property type="evidence" value="ECO:0007669"/>
    <property type="project" value="InterPro"/>
</dbReference>
<dbReference type="SUPFAM" id="SSF52096">
    <property type="entry name" value="ClpP/crotonase"/>
    <property type="match status" value="1"/>
</dbReference>
<dbReference type="eggNOG" id="COG0825">
    <property type="taxonomic scope" value="Bacteria"/>
</dbReference>
<comment type="subunit">
    <text evidence="10">Acetyl-CoA carboxylase is a heterohexamer composed of biotin carboxyl carrier protein (AccB), biotin carboxylase (AccC) and two subunits each of ACCase subunit alpha (AccA) and ACCase subunit beta (AccD).</text>
</comment>
<dbReference type="NCBIfam" id="TIGR00513">
    <property type="entry name" value="accA"/>
    <property type="match status" value="1"/>
</dbReference>
<evidence type="ECO:0000256" key="5">
    <source>
        <dbReference type="ARBA" id="ARBA00022832"/>
    </source>
</evidence>
<dbReference type="NCBIfam" id="NF004344">
    <property type="entry name" value="PRK05724.1"/>
    <property type="match status" value="1"/>
</dbReference>
<keyword evidence="4 10" id="KW-0547">Nucleotide-binding</keyword>
<keyword evidence="10" id="KW-0963">Cytoplasm</keyword>
<dbReference type="NCBIfam" id="NF041504">
    <property type="entry name" value="AccA_sub"/>
    <property type="match status" value="1"/>
</dbReference>
<keyword evidence="2 10" id="KW-0444">Lipid biosynthesis</keyword>
<dbReference type="PANTHER" id="PTHR42853">
    <property type="entry name" value="ACETYL-COENZYME A CARBOXYLASE CARBOXYL TRANSFERASE SUBUNIT ALPHA"/>
    <property type="match status" value="1"/>
</dbReference>
<dbReference type="PRINTS" id="PR01069">
    <property type="entry name" value="ACCCTRFRASEA"/>
</dbReference>
<name>E7G8U0_9FIRM</name>
<dbReference type="PROSITE" id="PS50989">
    <property type="entry name" value="COA_CT_CTER"/>
    <property type="match status" value="1"/>
</dbReference>
<keyword evidence="13" id="KW-1185">Reference proteome</keyword>
<dbReference type="PANTHER" id="PTHR42853:SF3">
    <property type="entry name" value="ACETYL-COENZYME A CARBOXYLASE CARBOXYL TRANSFERASE SUBUNIT ALPHA, CHLOROPLASTIC"/>
    <property type="match status" value="1"/>
</dbReference>
<dbReference type="EMBL" id="ADKX01000022">
    <property type="protein sequence ID" value="EFW05533.1"/>
    <property type="molecule type" value="Genomic_DNA"/>
</dbReference>
<dbReference type="InterPro" id="IPR011763">
    <property type="entry name" value="COA_CT_C"/>
</dbReference>
<dbReference type="RefSeq" id="WP_008788294.1">
    <property type="nucleotide sequence ID" value="NZ_AKCB01000002.1"/>
</dbReference>
<dbReference type="GO" id="GO:0005524">
    <property type="term" value="F:ATP binding"/>
    <property type="evidence" value="ECO:0007669"/>
    <property type="project" value="UniProtKB-KW"/>
</dbReference>
<evidence type="ECO:0000259" key="11">
    <source>
        <dbReference type="PROSITE" id="PS50989"/>
    </source>
</evidence>
<dbReference type="Pfam" id="PF03255">
    <property type="entry name" value="ACCA"/>
    <property type="match status" value="1"/>
</dbReference>
<accession>E7G8U0</accession>